<dbReference type="PANTHER" id="PTHR40942:SF4">
    <property type="entry name" value="CYTOCHROME C5"/>
    <property type="match status" value="1"/>
</dbReference>
<evidence type="ECO:0000256" key="3">
    <source>
        <dbReference type="ARBA" id="ARBA00022723"/>
    </source>
</evidence>
<organism evidence="9 10">
    <name type="scientific">Spiribacter salilacus</name>
    <dbReference type="NCBI Taxonomy" id="2664894"/>
    <lineage>
        <taxon>Bacteria</taxon>
        <taxon>Pseudomonadati</taxon>
        <taxon>Pseudomonadota</taxon>
        <taxon>Gammaproteobacteria</taxon>
        <taxon>Chromatiales</taxon>
        <taxon>Ectothiorhodospiraceae</taxon>
        <taxon>Spiribacter</taxon>
    </lineage>
</organism>
<dbReference type="PANTHER" id="PTHR40942">
    <property type="match status" value="1"/>
</dbReference>
<evidence type="ECO:0000256" key="2">
    <source>
        <dbReference type="ARBA" id="ARBA00022617"/>
    </source>
</evidence>
<keyword evidence="7" id="KW-0472">Membrane</keyword>
<dbReference type="SUPFAM" id="SSF46626">
    <property type="entry name" value="Cytochrome c"/>
    <property type="match status" value="1"/>
</dbReference>
<keyword evidence="1" id="KW-0813">Transport</keyword>
<dbReference type="GO" id="GO:0005506">
    <property type="term" value="F:iron ion binding"/>
    <property type="evidence" value="ECO:0007669"/>
    <property type="project" value="InterPro"/>
</dbReference>
<keyword evidence="2 6" id="KW-0349">Heme</keyword>
<reference evidence="9 10" key="1">
    <citation type="submission" date="2019-11" db="EMBL/GenBank/DDBJ databases">
        <authorList>
            <person name="Zhang X.Y."/>
        </authorList>
    </citation>
    <scope>NUCLEOTIDE SEQUENCE [LARGE SCALE GENOMIC DNA]</scope>
    <source>
        <strain evidence="9 10">C176</strain>
    </source>
</reference>
<dbReference type="InterPro" id="IPR036909">
    <property type="entry name" value="Cyt_c-like_dom_sf"/>
</dbReference>
<keyword evidence="10" id="KW-1185">Reference proteome</keyword>
<dbReference type="Pfam" id="PF13442">
    <property type="entry name" value="Cytochrome_CBB3"/>
    <property type="match status" value="1"/>
</dbReference>
<keyword evidence="3 6" id="KW-0479">Metal-binding</keyword>
<gene>
    <name evidence="9" type="ORF">GH984_05230</name>
</gene>
<dbReference type="GO" id="GO:0009055">
    <property type="term" value="F:electron transfer activity"/>
    <property type="evidence" value="ECO:0007669"/>
    <property type="project" value="InterPro"/>
</dbReference>
<evidence type="ECO:0000256" key="1">
    <source>
        <dbReference type="ARBA" id="ARBA00022448"/>
    </source>
</evidence>
<dbReference type="InterPro" id="IPR002323">
    <property type="entry name" value="Cyt_CIE"/>
</dbReference>
<feature type="transmembrane region" description="Helical" evidence="7">
    <location>
        <begin position="22"/>
        <end position="44"/>
    </location>
</feature>
<evidence type="ECO:0000313" key="10">
    <source>
        <dbReference type="Proteomes" id="UP000433788"/>
    </source>
</evidence>
<feature type="domain" description="Cytochrome c" evidence="8">
    <location>
        <begin position="92"/>
        <end position="170"/>
    </location>
</feature>
<dbReference type="AlphaFoldDB" id="A0A6N7QZM6"/>
<dbReference type="InterPro" id="IPR009056">
    <property type="entry name" value="Cyt_c-like_dom"/>
</dbReference>
<dbReference type="GO" id="GO:0020037">
    <property type="term" value="F:heme binding"/>
    <property type="evidence" value="ECO:0007669"/>
    <property type="project" value="InterPro"/>
</dbReference>
<dbReference type="EMBL" id="WJPP01000002">
    <property type="protein sequence ID" value="MRH78104.1"/>
    <property type="molecule type" value="Genomic_DNA"/>
</dbReference>
<accession>A0A6N7QZM6</accession>
<name>A0A6N7QZM6_9GAMM</name>
<evidence type="ECO:0000256" key="4">
    <source>
        <dbReference type="ARBA" id="ARBA00022982"/>
    </source>
</evidence>
<dbReference type="Gene3D" id="1.10.760.10">
    <property type="entry name" value="Cytochrome c-like domain"/>
    <property type="match status" value="1"/>
</dbReference>
<evidence type="ECO:0000313" key="9">
    <source>
        <dbReference type="EMBL" id="MRH78104.1"/>
    </source>
</evidence>
<evidence type="ECO:0000256" key="6">
    <source>
        <dbReference type="PROSITE-ProRule" id="PRU00433"/>
    </source>
</evidence>
<dbReference type="PROSITE" id="PS51007">
    <property type="entry name" value="CYTC"/>
    <property type="match status" value="1"/>
</dbReference>
<sequence>MNFNGEGSLVSAEQDNVFIRNFAMVIGALLGVTVFLILIANVFFGTDNPERAALAQERAQQNMNPLYSVRLTGDPAPVMAGADSAAEDDGVMEVRSGEQVVQAVCIACHQGNFMNAPGVGDAEGWSARIGQGWATLIEHTAQGYGNMPAQGASATEEEIRAAIEWMVVTETGLEIPES</sequence>
<comment type="caution">
    <text evidence="9">The sequence shown here is derived from an EMBL/GenBank/DDBJ whole genome shotgun (WGS) entry which is preliminary data.</text>
</comment>
<keyword evidence="7" id="KW-1133">Transmembrane helix</keyword>
<evidence type="ECO:0000259" key="8">
    <source>
        <dbReference type="PROSITE" id="PS51007"/>
    </source>
</evidence>
<evidence type="ECO:0000256" key="7">
    <source>
        <dbReference type="SAM" id="Phobius"/>
    </source>
</evidence>
<proteinExistence type="predicted"/>
<keyword evidence="7" id="KW-0812">Transmembrane</keyword>
<keyword evidence="4" id="KW-0249">Electron transport</keyword>
<evidence type="ECO:0000256" key="5">
    <source>
        <dbReference type="ARBA" id="ARBA00023004"/>
    </source>
</evidence>
<dbReference type="PRINTS" id="PR00607">
    <property type="entry name" value="CYTCHROMECIE"/>
</dbReference>
<protein>
    <recommendedName>
        <fullName evidence="8">Cytochrome c domain-containing protein</fullName>
    </recommendedName>
</protein>
<keyword evidence="5 6" id="KW-0408">Iron</keyword>
<dbReference type="Proteomes" id="UP000433788">
    <property type="component" value="Unassembled WGS sequence"/>
</dbReference>